<feature type="compositionally biased region" description="Polar residues" evidence="3">
    <location>
        <begin position="31"/>
        <end position="44"/>
    </location>
</feature>
<organism evidence="5 6">
    <name type="scientific">Saxibacter everestensis</name>
    <dbReference type="NCBI Taxonomy" id="2909229"/>
    <lineage>
        <taxon>Bacteria</taxon>
        <taxon>Bacillati</taxon>
        <taxon>Actinomycetota</taxon>
        <taxon>Actinomycetes</taxon>
        <taxon>Micrococcales</taxon>
        <taxon>Brevibacteriaceae</taxon>
        <taxon>Saxibacter</taxon>
    </lineage>
</organism>
<dbReference type="EMBL" id="CP090958">
    <property type="protein sequence ID" value="WGW11442.1"/>
    <property type="molecule type" value="Genomic_DNA"/>
</dbReference>
<accession>A0ABY8QR63</accession>
<dbReference type="Gene3D" id="3.40.1190.20">
    <property type="match status" value="1"/>
</dbReference>
<dbReference type="PROSITE" id="PS00584">
    <property type="entry name" value="PFKB_KINASES_2"/>
    <property type="match status" value="1"/>
</dbReference>
<sequence length="390" mass="41076">MDVSSPESRNPTGVDHGSSVASRRGEVSPGNAATSRPSDATSTAYPGEAYDETYDVFLAGSLFMDLVFAGLPHAPVLGTETWADAMGCCPGGVANMAVATSRLGARTSLATIFGDDFYGDFCHESLEVGESIDLSGSIRKYRAHTPVTVSLSYDGDRTMISHGHVSKVGVANPEAIPQSKAFFASIESGMSVPWLAQARSSGAKVFADTGWDSSEKWDLTNLTDLAYVDVFMPNAAEAMAFTKTDNALDAARRLSDHVELAVVTQGKDGAIAVDGGTGDIVQVQGIDVQSVDPTGAGDIFAAGVMVGLISELDVRSAVTLGTVAAGLSVQWMGGSFSAPSIFEVGDWYQRHQAKGSVGFETAYGFIPDLVPDLRSRRRPRRAIPTVGFRQ</sequence>
<dbReference type="InterPro" id="IPR002173">
    <property type="entry name" value="Carboh/pur_kinase_PfkB_CS"/>
</dbReference>
<gene>
    <name evidence="5" type="ORF">LWF01_15310</name>
</gene>
<evidence type="ECO:0000259" key="4">
    <source>
        <dbReference type="Pfam" id="PF00294"/>
    </source>
</evidence>
<feature type="compositionally biased region" description="Polar residues" evidence="3">
    <location>
        <begin position="1"/>
        <end position="11"/>
    </location>
</feature>
<dbReference type="SUPFAM" id="SSF53613">
    <property type="entry name" value="Ribokinase-like"/>
    <property type="match status" value="1"/>
</dbReference>
<dbReference type="PANTHER" id="PTHR10584">
    <property type="entry name" value="SUGAR KINASE"/>
    <property type="match status" value="1"/>
</dbReference>
<keyword evidence="1" id="KW-0808">Transferase</keyword>
<feature type="region of interest" description="Disordered" evidence="3">
    <location>
        <begin position="1"/>
        <end position="44"/>
    </location>
</feature>
<dbReference type="Proteomes" id="UP001209083">
    <property type="component" value="Chromosome"/>
</dbReference>
<dbReference type="InterPro" id="IPR029056">
    <property type="entry name" value="Ribokinase-like"/>
</dbReference>
<evidence type="ECO:0000256" key="2">
    <source>
        <dbReference type="ARBA" id="ARBA00022777"/>
    </source>
</evidence>
<feature type="domain" description="Carbohydrate kinase PfkB" evidence="4">
    <location>
        <begin position="85"/>
        <end position="339"/>
    </location>
</feature>
<name>A0ABY8QR63_9MICO</name>
<dbReference type="InterPro" id="IPR011611">
    <property type="entry name" value="PfkB_dom"/>
</dbReference>
<keyword evidence="6" id="KW-1185">Reference proteome</keyword>
<proteinExistence type="predicted"/>
<keyword evidence="2 5" id="KW-0418">Kinase</keyword>
<evidence type="ECO:0000313" key="6">
    <source>
        <dbReference type="Proteomes" id="UP001209083"/>
    </source>
</evidence>
<dbReference type="GO" id="GO:0016301">
    <property type="term" value="F:kinase activity"/>
    <property type="evidence" value="ECO:0007669"/>
    <property type="project" value="UniProtKB-KW"/>
</dbReference>
<protein>
    <submittedName>
        <fullName evidence="5">PfkB family carbohydrate kinase</fullName>
    </submittedName>
</protein>
<reference evidence="5 6" key="1">
    <citation type="submission" date="2023-05" db="EMBL/GenBank/DDBJ databases">
        <title>Lithophilousrod everest ZFBP1038 complete genpme.</title>
        <authorList>
            <person name="Tian M."/>
        </authorList>
    </citation>
    <scope>NUCLEOTIDE SEQUENCE [LARGE SCALE GENOMIC DNA]</scope>
    <source>
        <strain evidence="5 6">ZFBP1038</strain>
    </source>
</reference>
<dbReference type="Pfam" id="PF00294">
    <property type="entry name" value="PfkB"/>
    <property type="match status" value="1"/>
</dbReference>
<evidence type="ECO:0000256" key="3">
    <source>
        <dbReference type="SAM" id="MobiDB-lite"/>
    </source>
</evidence>
<dbReference type="PANTHER" id="PTHR10584:SF166">
    <property type="entry name" value="RIBOKINASE"/>
    <property type="match status" value="1"/>
</dbReference>
<evidence type="ECO:0000256" key="1">
    <source>
        <dbReference type="ARBA" id="ARBA00022679"/>
    </source>
</evidence>
<evidence type="ECO:0000313" key="5">
    <source>
        <dbReference type="EMBL" id="WGW11442.1"/>
    </source>
</evidence>
<dbReference type="RefSeq" id="WP_349638232.1">
    <property type="nucleotide sequence ID" value="NZ_CP090958.1"/>
</dbReference>